<dbReference type="Proteomes" id="UP000694920">
    <property type="component" value="Unplaced"/>
</dbReference>
<proteinExistence type="predicted"/>
<dbReference type="KEGG" id="ccin:107271099"/>
<evidence type="ECO:0000313" key="2">
    <source>
        <dbReference type="Proteomes" id="UP000694920"/>
    </source>
</evidence>
<reference evidence="3" key="1">
    <citation type="submission" date="2025-08" db="UniProtKB">
        <authorList>
            <consortium name="RefSeq"/>
        </authorList>
    </citation>
    <scope>IDENTIFICATION</scope>
</reference>
<feature type="chain" id="PRO_5042522548" evidence="1">
    <location>
        <begin position="18"/>
        <end position="178"/>
    </location>
</feature>
<evidence type="ECO:0000313" key="3">
    <source>
        <dbReference type="RefSeq" id="XP_015602198.1"/>
    </source>
</evidence>
<sequence>MKATALIICAFVAVGFAESSLGLDDESRGPIPYVCTNTTSFRKDGNVDLSVGGQKLPGRRVEPTVGLSGTYRFRRSPEPQGSLSATYVKPLDGPERRPTYNFDYNNRLGSLSGTFSKPFGGPERRPTYNFDYNHRLVNRKDGNIDLSVGGQKLPGRRVEPTVGLSGTFRFRRSFDSEN</sequence>
<organism evidence="2 3">
    <name type="scientific">Cephus cinctus</name>
    <name type="common">Wheat stem sawfly</name>
    <dbReference type="NCBI Taxonomy" id="211228"/>
    <lineage>
        <taxon>Eukaryota</taxon>
        <taxon>Metazoa</taxon>
        <taxon>Ecdysozoa</taxon>
        <taxon>Arthropoda</taxon>
        <taxon>Hexapoda</taxon>
        <taxon>Insecta</taxon>
        <taxon>Pterygota</taxon>
        <taxon>Neoptera</taxon>
        <taxon>Endopterygota</taxon>
        <taxon>Hymenoptera</taxon>
        <taxon>Cephoidea</taxon>
        <taxon>Cephidae</taxon>
        <taxon>Cephus</taxon>
    </lineage>
</organism>
<keyword evidence="1" id="KW-0732">Signal</keyword>
<dbReference type="RefSeq" id="XP_015602198.1">
    <property type="nucleotide sequence ID" value="XM_015746712.2"/>
</dbReference>
<dbReference type="GeneID" id="107271099"/>
<dbReference type="AlphaFoldDB" id="A0AAJ7C553"/>
<keyword evidence="2" id="KW-1185">Reference proteome</keyword>
<name>A0AAJ7C553_CEPCN</name>
<accession>A0AAJ7C553</accession>
<gene>
    <name evidence="3" type="primary">LOC107271099</name>
</gene>
<protein>
    <submittedName>
        <fullName evidence="3">Uncharacterized protein LOC107271099</fullName>
    </submittedName>
</protein>
<feature type="signal peptide" evidence="1">
    <location>
        <begin position="1"/>
        <end position="17"/>
    </location>
</feature>
<evidence type="ECO:0000256" key="1">
    <source>
        <dbReference type="SAM" id="SignalP"/>
    </source>
</evidence>